<evidence type="ECO:0000256" key="3">
    <source>
        <dbReference type="ARBA" id="ARBA00023315"/>
    </source>
</evidence>
<name>A0A0C2BX36_9BILA</name>
<dbReference type="EMBL" id="KN758771">
    <property type="protein sequence ID" value="KIH48538.1"/>
    <property type="molecule type" value="Genomic_DNA"/>
</dbReference>
<keyword evidence="7" id="KW-1185">Reference proteome</keyword>
<dbReference type="InterPro" id="IPR023213">
    <property type="entry name" value="CAT-like_dom_sf"/>
</dbReference>
<evidence type="ECO:0000259" key="5">
    <source>
        <dbReference type="Pfam" id="PF00755"/>
    </source>
</evidence>
<dbReference type="OrthoDB" id="240216at2759"/>
<dbReference type="PANTHER" id="PTHR22589">
    <property type="entry name" value="CARNITINE O-ACYLTRANSFERASE"/>
    <property type="match status" value="1"/>
</dbReference>
<dbReference type="InterPro" id="IPR042231">
    <property type="entry name" value="Cho/carn_acyl_trans_2"/>
</dbReference>
<evidence type="ECO:0000256" key="4">
    <source>
        <dbReference type="PIRSR" id="PIRSR600542-1"/>
    </source>
</evidence>
<evidence type="ECO:0000313" key="7">
    <source>
        <dbReference type="Proteomes" id="UP000054047"/>
    </source>
</evidence>
<dbReference type="Pfam" id="PF00755">
    <property type="entry name" value="Carn_acyltransf"/>
    <property type="match status" value="1"/>
</dbReference>
<feature type="non-terminal residue" evidence="6">
    <location>
        <position position="1"/>
    </location>
</feature>
<feature type="domain" description="Choline/carnitine acyltransferase" evidence="5">
    <location>
        <begin position="1"/>
        <end position="106"/>
    </location>
</feature>
<evidence type="ECO:0000313" key="6">
    <source>
        <dbReference type="EMBL" id="KIH48538.1"/>
    </source>
</evidence>
<feature type="active site" description="Proton acceptor" evidence="4">
    <location>
        <position position="1"/>
    </location>
</feature>
<dbReference type="Gene3D" id="3.30.559.10">
    <property type="entry name" value="Chloramphenicol acetyltransferase-like domain"/>
    <property type="match status" value="1"/>
</dbReference>
<gene>
    <name evidence="6" type="ORF">ANCDUO_21392</name>
</gene>
<sequence>HSNVDAIVVMHAGDDAASRSRKSIWQPEDVPFDIPEMLQFDLSPDDLASIEEAKSSFNELSPAVRARTVTYEKYGNDLIREAKLYTDTIVQIALQLAFLKTHGSSIAVGASIGDCIWYRVRLRLTRLNRI</sequence>
<protein>
    <recommendedName>
        <fullName evidence="5">Choline/carnitine acyltransferase domain-containing protein</fullName>
    </recommendedName>
</protein>
<comment type="similarity">
    <text evidence="1">Belongs to the carnitine/choline acetyltransferase family.</text>
</comment>
<reference evidence="6 7" key="1">
    <citation type="submission" date="2013-12" db="EMBL/GenBank/DDBJ databases">
        <title>Draft genome of the parsitic nematode Ancylostoma duodenale.</title>
        <authorList>
            <person name="Mitreva M."/>
        </authorList>
    </citation>
    <scope>NUCLEOTIDE SEQUENCE [LARGE SCALE GENOMIC DNA]</scope>
    <source>
        <strain evidence="6 7">Zhejiang</strain>
    </source>
</reference>
<organism evidence="6 7">
    <name type="scientific">Ancylostoma duodenale</name>
    <dbReference type="NCBI Taxonomy" id="51022"/>
    <lineage>
        <taxon>Eukaryota</taxon>
        <taxon>Metazoa</taxon>
        <taxon>Ecdysozoa</taxon>
        <taxon>Nematoda</taxon>
        <taxon>Chromadorea</taxon>
        <taxon>Rhabditida</taxon>
        <taxon>Rhabditina</taxon>
        <taxon>Rhabditomorpha</taxon>
        <taxon>Strongyloidea</taxon>
        <taxon>Ancylostomatidae</taxon>
        <taxon>Ancylostomatinae</taxon>
        <taxon>Ancylostoma</taxon>
    </lineage>
</organism>
<evidence type="ECO:0000256" key="1">
    <source>
        <dbReference type="ARBA" id="ARBA00005232"/>
    </source>
</evidence>
<keyword evidence="2" id="KW-0808">Transferase</keyword>
<proteinExistence type="inferred from homology"/>
<evidence type="ECO:0000256" key="2">
    <source>
        <dbReference type="ARBA" id="ARBA00022679"/>
    </source>
</evidence>
<keyword evidence="3" id="KW-0012">Acyltransferase</keyword>
<accession>A0A0C2BX36</accession>
<dbReference type="AlphaFoldDB" id="A0A0C2BX36"/>
<dbReference type="InterPro" id="IPR000542">
    <property type="entry name" value="Carn_acyl_trans"/>
</dbReference>
<dbReference type="Gene3D" id="3.30.559.70">
    <property type="entry name" value="Choline/Carnitine o-acyltransferase, domain 2"/>
    <property type="match status" value="1"/>
</dbReference>
<dbReference type="SUPFAM" id="SSF52777">
    <property type="entry name" value="CoA-dependent acyltransferases"/>
    <property type="match status" value="1"/>
</dbReference>
<dbReference type="PANTHER" id="PTHR22589:SF67">
    <property type="entry name" value="PEROXISOMAL CARNITINE O-OCTANOYLTRANSFERASE"/>
    <property type="match status" value="1"/>
</dbReference>
<dbReference type="Proteomes" id="UP000054047">
    <property type="component" value="Unassembled WGS sequence"/>
</dbReference>
<dbReference type="GO" id="GO:0008458">
    <property type="term" value="F:carnitine O-octanoyltransferase activity"/>
    <property type="evidence" value="ECO:0007669"/>
    <property type="project" value="TreeGrafter"/>
</dbReference>
<dbReference type="InterPro" id="IPR039551">
    <property type="entry name" value="Cho/carn_acyl_trans"/>
</dbReference>
<dbReference type="GO" id="GO:0005777">
    <property type="term" value="C:peroxisome"/>
    <property type="evidence" value="ECO:0007669"/>
    <property type="project" value="TreeGrafter"/>
</dbReference>